<sequence length="390" mass="44162">MIPYRHLARMSHLAARFVGGSDVHVVDPLVDLRSLFERTDQLKMAVESRNLKIDVEAVRKEYEEWFEVYQRWKSAADKESSADRKKELRAKKDGLLNALALPNFIHHFGSKQTPLLKQSKHAQYLAQQGFMRIDKQNHVVHLAGYPVAMQKLIREQLVDLFPGCQPISPSYFARAAIIEALNVDPATCIPFTDGSSHFPLTYLVGNSLAALTAPFLKTAFSDKNEWPISVQCTGASYVQKKSQPDLCNSRQRMKHCALWLSKSAEEIEGIVTDVTVRVGAYLDEGLLLEVQVREVQASELKNYESQAFVVENRGLVLSRISRIDDYVSKRLNIQYSGREATEKTEAIDGGFVQMVYVETDIDRIIARLTDDLIDGKEPPKFVRDAIKKSF</sequence>
<organism evidence="1 2">
    <name type="scientific">Caenorhabditis japonica</name>
    <dbReference type="NCBI Taxonomy" id="281687"/>
    <lineage>
        <taxon>Eukaryota</taxon>
        <taxon>Metazoa</taxon>
        <taxon>Ecdysozoa</taxon>
        <taxon>Nematoda</taxon>
        <taxon>Chromadorea</taxon>
        <taxon>Rhabditida</taxon>
        <taxon>Rhabditina</taxon>
        <taxon>Rhabditomorpha</taxon>
        <taxon>Rhabditoidea</taxon>
        <taxon>Rhabditidae</taxon>
        <taxon>Peloderinae</taxon>
        <taxon>Caenorhabditis</taxon>
    </lineage>
</organism>
<dbReference type="Gene3D" id="3.30.930.10">
    <property type="entry name" value="Bira Bifunctional Protein, Domain 2"/>
    <property type="match status" value="1"/>
</dbReference>
<dbReference type="Proteomes" id="UP000005237">
    <property type="component" value="Unassembled WGS sequence"/>
</dbReference>
<reference evidence="2" key="1">
    <citation type="submission" date="2010-08" db="EMBL/GenBank/DDBJ databases">
        <authorList>
            <consortium name="Caenorhabditis japonica Sequencing Consortium"/>
            <person name="Wilson R.K."/>
        </authorList>
    </citation>
    <scope>NUCLEOTIDE SEQUENCE [LARGE SCALE GENOMIC DNA]</scope>
    <source>
        <strain evidence="2">DF5081</strain>
    </source>
</reference>
<proteinExistence type="predicted"/>
<dbReference type="AlphaFoldDB" id="A0A8R1HHC8"/>
<protein>
    <submittedName>
        <fullName evidence="1">Uncharacterized protein</fullName>
    </submittedName>
</protein>
<reference evidence="1" key="2">
    <citation type="submission" date="2022-06" db="UniProtKB">
        <authorList>
            <consortium name="EnsemblMetazoa"/>
        </authorList>
    </citation>
    <scope>IDENTIFICATION</scope>
    <source>
        <strain evidence="1">DF5081</strain>
    </source>
</reference>
<evidence type="ECO:0000313" key="2">
    <source>
        <dbReference type="Proteomes" id="UP000005237"/>
    </source>
</evidence>
<evidence type="ECO:0000313" key="1">
    <source>
        <dbReference type="EnsemblMetazoa" id="CJA00462a.1"/>
    </source>
</evidence>
<dbReference type="EnsemblMetazoa" id="CJA00462a.1">
    <property type="protein sequence ID" value="CJA00462a.1"/>
    <property type="gene ID" value="WBGene00119666"/>
</dbReference>
<accession>A0A8R1HHC8</accession>
<dbReference type="InterPro" id="IPR045864">
    <property type="entry name" value="aa-tRNA-synth_II/BPL/LPL"/>
</dbReference>
<name>A0A8R1HHC8_CAEJA</name>
<dbReference type="OMA" id="KNEWPIS"/>
<keyword evidence="2" id="KW-1185">Reference proteome</keyword>